<sequence>MISYLLNQSESFQTSENKFDELNRRTQPFLYKNRQLEGQKEKISSEYDLGQEKVIRENMETQLKRKNDEFDSIKFIKKIISLSLNALEEEYQENLKQHNHKDQYSQISLVLQIVDQSDIEAFQLPPTIQQFSQTYKKTHKKPKNKKNKVDSQKKTQKNQTFTQKYHPQQPQIEQQMKQKQFNSSSPQNSHMMKSQTTSQKQQIFTSLNQIQNINQKCKKDSSDLDGQFGHIGAVSTTTGNSQSESDDCLLQQDENNQKNKSLLRKNNKEKYKKKNYNNMEKVGNKQYPYSTQTTPIKRKQLNLNKSKTQDIDEFVNNIQVKSFQNKIRKRICFNRLHYIFSMNSDLNIYAYGSFETGLDLDVSDVDIGIWGTQTLSYNQIANFLQSINLILKQTQFLVNSKLIQSHMPILKLELNPKTEFYNDDAYIQQNWQSFHLDQEDPGKIIQVDLTWIYQWSNIYNNPHLGFASTTIIKDWVIRFYWYRDIMLILKYLLKSKNLNDAHTGGISSFCLSIMLAAIYMCKHYTQNDKKQILLDFLKKYGTSFDPLKEGIYIDGYGQQNPFIALEECPPYNPLTIYSPINYQIISQKAIRFPEIQEEFKKLYEYLMKSNKIQDYFDIPKEMNQQLFR</sequence>
<comment type="caution">
    <text evidence="3">The sequence shown here is derived from an EMBL/GenBank/DDBJ whole genome shotgun (WGS) entry which is preliminary data.</text>
</comment>
<dbReference type="GO" id="GO:0031499">
    <property type="term" value="C:TRAMP complex"/>
    <property type="evidence" value="ECO:0007669"/>
    <property type="project" value="TreeGrafter"/>
</dbReference>
<protein>
    <recommendedName>
        <fullName evidence="2">Poly(A) RNA polymerase mitochondrial-like central palm domain-containing protein</fullName>
    </recommendedName>
</protein>
<accession>A0A8S1RUX9</accession>
<dbReference type="OrthoDB" id="273917at2759"/>
<evidence type="ECO:0000313" key="3">
    <source>
        <dbReference type="EMBL" id="CAD8131776.1"/>
    </source>
</evidence>
<keyword evidence="4" id="KW-1185">Reference proteome</keyword>
<evidence type="ECO:0000256" key="1">
    <source>
        <dbReference type="SAM" id="MobiDB-lite"/>
    </source>
</evidence>
<dbReference type="PANTHER" id="PTHR23092">
    <property type="entry name" value="POLY(A) RNA POLYMERASE"/>
    <property type="match status" value="1"/>
</dbReference>
<dbReference type="GO" id="GO:0043634">
    <property type="term" value="P:polyadenylation-dependent ncRNA catabolic process"/>
    <property type="evidence" value="ECO:0007669"/>
    <property type="project" value="TreeGrafter"/>
</dbReference>
<dbReference type="InterPro" id="IPR054708">
    <property type="entry name" value="MTPAP-like_central"/>
</dbReference>
<feature type="compositionally biased region" description="Basic residues" evidence="1">
    <location>
        <begin position="136"/>
        <end position="146"/>
    </location>
</feature>
<dbReference type="GO" id="GO:0005730">
    <property type="term" value="C:nucleolus"/>
    <property type="evidence" value="ECO:0007669"/>
    <property type="project" value="TreeGrafter"/>
</dbReference>
<gene>
    <name evidence="3" type="ORF">PPENT_87.1.T0010280</name>
</gene>
<dbReference type="EMBL" id="CAJJDO010000001">
    <property type="protein sequence ID" value="CAD8131776.1"/>
    <property type="molecule type" value="Genomic_DNA"/>
</dbReference>
<organism evidence="3 4">
    <name type="scientific">Paramecium pentaurelia</name>
    <dbReference type="NCBI Taxonomy" id="43138"/>
    <lineage>
        <taxon>Eukaryota</taxon>
        <taxon>Sar</taxon>
        <taxon>Alveolata</taxon>
        <taxon>Ciliophora</taxon>
        <taxon>Intramacronucleata</taxon>
        <taxon>Oligohymenophorea</taxon>
        <taxon>Peniculida</taxon>
        <taxon>Parameciidae</taxon>
        <taxon>Paramecium</taxon>
    </lineage>
</organism>
<feature type="domain" description="Poly(A) RNA polymerase mitochondrial-like central palm" evidence="2">
    <location>
        <begin position="309"/>
        <end position="413"/>
    </location>
</feature>
<dbReference type="GO" id="GO:0031123">
    <property type="term" value="P:RNA 3'-end processing"/>
    <property type="evidence" value="ECO:0007669"/>
    <property type="project" value="TreeGrafter"/>
</dbReference>
<feature type="region of interest" description="Disordered" evidence="1">
    <location>
        <begin position="133"/>
        <end position="201"/>
    </location>
</feature>
<dbReference type="GO" id="GO:1990817">
    <property type="term" value="F:poly(A) RNA polymerase activity"/>
    <property type="evidence" value="ECO:0007669"/>
    <property type="project" value="InterPro"/>
</dbReference>
<evidence type="ECO:0000313" key="4">
    <source>
        <dbReference type="Proteomes" id="UP000689195"/>
    </source>
</evidence>
<dbReference type="GO" id="GO:0003729">
    <property type="term" value="F:mRNA binding"/>
    <property type="evidence" value="ECO:0007669"/>
    <property type="project" value="TreeGrafter"/>
</dbReference>
<feature type="compositionally biased region" description="Polar residues" evidence="1">
    <location>
        <begin position="181"/>
        <end position="201"/>
    </location>
</feature>
<dbReference type="Pfam" id="PF22600">
    <property type="entry name" value="MTPAP-like_central"/>
    <property type="match status" value="1"/>
</dbReference>
<dbReference type="Proteomes" id="UP000689195">
    <property type="component" value="Unassembled WGS sequence"/>
</dbReference>
<proteinExistence type="predicted"/>
<dbReference type="AlphaFoldDB" id="A0A8S1RUX9"/>
<dbReference type="InterPro" id="IPR045862">
    <property type="entry name" value="Trf4-like"/>
</dbReference>
<dbReference type="PANTHER" id="PTHR23092:SF48">
    <property type="entry name" value="NUCLEOTIDYLTRANSFERASE FAMILY PROTEIN"/>
    <property type="match status" value="1"/>
</dbReference>
<evidence type="ECO:0000259" key="2">
    <source>
        <dbReference type="Pfam" id="PF22600"/>
    </source>
</evidence>
<name>A0A8S1RUX9_9CILI</name>
<reference evidence="3" key="1">
    <citation type="submission" date="2021-01" db="EMBL/GenBank/DDBJ databases">
        <authorList>
            <consortium name="Genoscope - CEA"/>
            <person name="William W."/>
        </authorList>
    </citation>
    <scope>NUCLEOTIDE SEQUENCE</scope>
</reference>
<feature type="compositionally biased region" description="Low complexity" evidence="1">
    <location>
        <begin position="157"/>
        <end position="180"/>
    </location>
</feature>